<feature type="compositionally biased region" description="Low complexity" evidence="3">
    <location>
        <begin position="868"/>
        <end position="878"/>
    </location>
</feature>
<dbReference type="InterPro" id="IPR032675">
    <property type="entry name" value="LRR_dom_sf"/>
</dbReference>
<dbReference type="InterPro" id="IPR035897">
    <property type="entry name" value="Toll_tir_struct_dom_sf"/>
</dbReference>
<accession>A0ABQ7YD14</accession>
<proteinExistence type="predicted"/>
<keyword evidence="6" id="KW-1185">Reference proteome</keyword>
<evidence type="ECO:0000256" key="1">
    <source>
        <dbReference type="ARBA" id="ARBA00022614"/>
    </source>
</evidence>
<dbReference type="Gene3D" id="3.80.10.10">
    <property type="entry name" value="Ribonuclease Inhibitor"/>
    <property type="match status" value="4"/>
</dbReference>
<evidence type="ECO:0000256" key="3">
    <source>
        <dbReference type="SAM" id="MobiDB-lite"/>
    </source>
</evidence>
<dbReference type="EMBL" id="JAGKQM010000018">
    <property type="protein sequence ID" value="KAH0866062.1"/>
    <property type="molecule type" value="Genomic_DNA"/>
</dbReference>
<dbReference type="PRINTS" id="PR00364">
    <property type="entry name" value="DISEASERSIST"/>
</dbReference>
<feature type="region of interest" description="Disordered" evidence="3">
    <location>
        <begin position="787"/>
        <end position="814"/>
    </location>
</feature>
<name>A0ABQ7YD14_BRANA</name>
<dbReference type="Proteomes" id="UP000824890">
    <property type="component" value="Unassembled WGS sequence"/>
</dbReference>
<dbReference type="Pfam" id="PF23282">
    <property type="entry name" value="WHD_ROQ1"/>
    <property type="match status" value="2"/>
</dbReference>
<dbReference type="Gene3D" id="3.40.50.10140">
    <property type="entry name" value="Toll/interleukin-1 receptor homology (TIR) domain"/>
    <property type="match status" value="1"/>
</dbReference>
<dbReference type="PROSITE" id="PS50104">
    <property type="entry name" value="TIR"/>
    <property type="match status" value="1"/>
</dbReference>
<evidence type="ECO:0000313" key="6">
    <source>
        <dbReference type="Proteomes" id="UP000824890"/>
    </source>
</evidence>
<dbReference type="InterPro" id="IPR058192">
    <property type="entry name" value="WHD_ROQ1-like"/>
</dbReference>
<evidence type="ECO:0000256" key="2">
    <source>
        <dbReference type="ARBA" id="ARBA00022737"/>
    </source>
</evidence>
<dbReference type="PANTHER" id="PTHR11017:SF388">
    <property type="entry name" value="TIR DOMAIN-CONTAINING PROTEIN"/>
    <property type="match status" value="1"/>
</dbReference>
<gene>
    <name evidence="5" type="ORF">HID58_083273</name>
</gene>
<evidence type="ECO:0000259" key="4">
    <source>
        <dbReference type="PROSITE" id="PS50104"/>
    </source>
</evidence>
<dbReference type="SUPFAM" id="SSF52058">
    <property type="entry name" value="L domain-like"/>
    <property type="match status" value="2"/>
</dbReference>
<keyword evidence="2" id="KW-0677">Repeat</keyword>
<sequence length="1902" mass="216194">MASELDVFLSFSGKKALDMDFGYDLSRNGIKSFKSESWKEKSFKPIDRQTLEALTESKVAVVMTSDEEASSVGFLEELLVILEFQEKRSLTVIPIFLTKRPLDMEEVADDVRLMFLSCASSDFKGLAGMDRHLKAFHELLALDSDKEVRTVGIWGCAGQWIKEYANWFAPGSRIILITQDKSVLEESGVNHVYEVGSLRYDEALQLFSRFAFRQPYPPPEFERLSVRAVQLAGFLPMAIRLFGSFLTEVKRNGKLHFLNSVQSKVKKQWKFGRLWKHQKMNKLWKHHHKDKTHNRNYMTHAPEAYTLGSLSLTPPITKCHPGRLKKTRMLPKGEFKGLPKPHQNVFLHVACLFNGDTLQRINSLLHGPIPQSSLWIRVLAEKSLIKISTNGSVIMHKLAREMIRDNRGSKHLNQLPDLSGITSLEELVLEHCTRLKGIPESIGKKSTLKKLELSYCGGLRRALRFFIRKPTMQQHIGLEFPDAKVKMDALLNISIGGDISFEFCSKFRGTAEYVSFNCDQQIPVTSSMNLQQAPWLISECNRFNSLSIMRFSHKENGECFSFDSFPDFPDLKELKLVNLNIRKIPSGVHGIHKLEFIEKLDLSGNDFENLPEAMNGLSRLKTLWLRNCFKLKELPELTQLSHLTKLTNLDLSGHDFDALPSSIRDLTSLITLCLNNCKKLRSVEKLPLSLQFLDAHGCDSLEEAGSVEHFRDKPNEEVQQRTCFKETEMPIDVLNHQATRICHIIHLTKTTHAVMFNRHSYLYHPSGCSCCFSPACFQVNLKGSEQERSQSTVNKRLPQGLSHMDKKDSFTTAHSTPPYLNTSISWGLPTESNVQSYDVTESLSLKVHARSKHVLNPTKIDFQDKDSSSTQSTDQSSTEVATSGDDDDDDNPSRQISFSAKPDSFEKTQRKGFPNNIKSGSSYTTGTSDIHFAPGKSNFSCFGGYLPHATEQRAKLETQNKLIKARKVYHIFMNLDMFTLLNDLEDLKDTMGNMSGFVAHQLHASNDLGCSTTSGSDITSVSDGVRRCEFQLSDCPSQTKPTMYIHGQSNDMHGGGRNTDHFSDIANRKGMESSKFSDDATMIEEIVQNISSRLLPMLPIGFRDVVGMRAHMKVLSPLLDMDSKDDARIIGIVGTGGIGKTTIAEYLYQTHKLGFSPHHYFMENVAERCRKHGLLHLQNELFSSIFREKNIAFKGGQPPSSVYSDFSSRASKLAQGLPLAVKALGSSLRGKSEMEWDKALRSFEKAPYDNIPRILNISYESLDELSKTAFLHVACLFNGELVSRVKSLLHRGEDGIRVLAEKSLIDLSTNGRIAMHHLLEKIGRRNESDNDLALQPILRHWYDICRLADRAGTTRTEGIVLDISERPNHIDWKVFMQMENLKYLKINNRRRYKSLDSRTQSNPDEILLPYKLRLLQWDAYPYTTLPSSINTDCLVEVILCNSKLTTLWSGSPPRLSHLKRLNLTGSMYLKELPDLKEAVYLEELMLEGCISLTRIPESICSLPRLQKLDLSNCDGLKNLIIIVKESEATFFEGRRILHVRSVHTDFLDAEPLAEESRDISLTNLSIKGNLKIELKVIGGYAQHFSFISEQHIPHQVMLLEQQTARLMSHPYNFKLLHIVQVNCSEQRDPFKCYSFSYFPWLMELNLINLNIEEIPDDIHHMQVLEKLNLSGNFFRGLPSSMTHLTKLKHVRLFNCRRLEALPQLYQLETLTLSDCTNLHTLVSISHAEQDHGRYNLLELRLDNCKHVETLSDQLRFLTKLTYLDISRHDFETVPTSIKDLSSLITLCLNYCKKLKSLSELPLSIKHLYSHGCMSLETFSLSIDHSVDDLDLSTCFQPNQFLSQFTRFPSGRRSEEVQLCACIQKPKILNTPDQGTRNVRTIYTERFSSETLKLMAFALLLTG</sequence>
<protein>
    <recommendedName>
        <fullName evidence="4">TIR domain-containing protein</fullName>
    </recommendedName>
</protein>
<reference evidence="5 6" key="1">
    <citation type="submission" date="2021-05" db="EMBL/GenBank/DDBJ databases">
        <title>Genome Assembly of Synthetic Allotetraploid Brassica napus Reveals Homoeologous Exchanges between Subgenomes.</title>
        <authorList>
            <person name="Davis J.T."/>
        </authorList>
    </citation>
    <scope>NUCLEOTIDE SEQUENCE [LARGE SCALE GENOMIC DNA]</scope>
    <source>
        <strain evidence="6">cv. Da-Ae</strain>
        <tissue evidence="5">Seedling</tissue>
    </source>
</reference>
<feature type="region of interest" description="Disordered" evidence="3">
    <location>
        <begin position="858"/>
        <end position="920"/>
    </location>
</feature>
<comment type="caution">
    <text evidence="5">The sequence shown here is derived from an EMBL/GenBank/DDBJ whole genome shotgun (WGS) entry which is preliminary data.</text>
</comment>
<dbReference type="Gene3D" id="3.40.50.300">
    <property type="entry name" value="P-loop containing nucleotide triphosphate hydrolases"/>
    <property type="match status" value="1"/>
</dbReference>
<dbReference type="SMART" id="SM00369">
    <property type="entry name" value="LRR_TYP"/>
    <property type="match status" value="3"/>
</dbReference>
<dbReference type="SUPFAM" id="SSF52540">
    <property type="entry name" value="P-loop containing nucleoside triphosphate hydrolases"/>
    <property type="match status" value="2"/>
</dbReference>
<dbReference type="PANTHER" id="PTHR11017">
    <property type="entry name" value="LEUCINE-RICH REPEAT-CONTAINING PROTEIN"/>
    <property type="match status" value="1"/>
</dbReference>
<dbReference type="InterPro" id="IPR003591">
    <property type="entry name" value="Leu-rich_rpt_typical-subtyp"/>
</dbReference>
<evidence type="ECO:0000313" key="5">
    <source>
        <dbReference type="EMBL" id="KAH0866062.1"/>
    </source>
</evidence>
<dbReference type="InterPro" id="IPR044974">
    <property type="entry name" value="Disease_R_plants"/>
</dbReference>
<dbReference type="InterPro" id="IPR027417">
    <property type="entry name" value="P-loop_NTPase"/>
</dbReference>
<dbReference type="Pfam" id="PF01582">
    <property type="entry name" value="TIR"/>
    <property type="match status" value="1"/>
</dbReference>
<dbReference type="InterPro" id="IPR000157">
    <property type="entry name" value="TIR_dom"/>
</dbReference>
<keyword evidence="1" id="KW-0433">Leucine-rich repeat</keyword>
<dbReference type="SUPFAM" id="SSF52200">
    <property type="entry name" value="Toll/Interleukin receptor TIR domain"/>
    <property type="match status" value="1"/>
</dbReference>
<feature type="domain" description="TIR" evidence="4">
    <location>
        <begin position="3"/>
        <end position="137"/>
    </location>
</feature>
<organism evidence="5 6">
    <name type="scientific">Brassica napus</name>
    <name type="common">Rape</name>
    <dbReference type="NCBI Taxonomy" id="3708"/>
    <lineage>
        <taxon>Eukaryota</taxon>
        <taxon>Viridiplantae</taxon>
        <taxon>Streptophyta</taxon>
        <taxon>Embryophyta</taxon>
        <taxon>Tracheophyta</taxon>
        <taxon>Spermatophyta</taxon>
        <taxon>Magnoliopsida</taxon>
        <taxon>eudicotyledons</taxon>
        <taxon>Gunneridae</taxon>
        <taxon>Pentapetalae</taxon>
        <taxon>rosids</taxon>
        <taxon>malvids</taxon>
        <taxon>Brassicales</taxon>
        <taxon>Brassicaceae</taxon>
        <taxon>Brassiceae</taxon>
        <taxon>Brassica</taxon>
    </lineage>
</organism>